<dbReference type="Proteomes" id="UP000799770">
    <property type="component" value="Unassembled WGS sequence"/>
</dbReference>
<keyword evidence="1" id="KW-0472">Membrane</keyword>
<reference evidence="2" key="1">
    <citation type="journal article" date="2020" name="Stud. Mycol.">
        <title>101 Dothideomycetes genomes: a test case for predicting lifestyles and emergence of pathogens.</title>
        <authorList>
            <person name="Haridas S."/>
            <person name="Albert R."/>
            <person name="Binder M."/>
            <person name="Bloem J."/>
            <person name="Labutti K."/>
            <person name="Salamov A."/>
            <person name="Andreopoulos B."/>
            <person name="Baker S."/>
            <person name="Barry K."/>
            <person name="Bills G."/>
            <person name="Bluhm B."/>
            <person name="Cannon C."/>
            <person name="Castanera R."/>
            <person name="Culley D."/>
            <person name="Daum C."/>
            <person name="Ezra D."/>
            <person name="Gonzalez J."/>
            <person name="Henrissat B."/>
            <person name="Kuo A."/>
            <person name="Liang C."/>
            <person name="Lipzen A."/>
            <person name="Lutzoni F."/>
            <person name="Magnuson J."/>
            <person name="Mondo S."/>
            <person name="Nolan M."/>
            <person name="Ohm R."/>
            <person name="Pangilinan J."/>
            <person name="Park H.-J."/>
            <person name="Ramirez L."/>
            <person name="Alfaro M."/>
            <person name="Sun H."/>
            <person name="Tritt A."/>
            <person name="Yoshinaga Y."/>
            <person name="Zwiers L.-H."/>
            <person name="Turgeon B."/>
            <person name="Goodwin S."/>
            <person name="Spatafora J."/>
            <person name="Crous P."/>
            <person name="Grigoriev I."/>
        </authorList>
    </citation>
    <scope>NUCLEOTIDE SEQUENCE</scope>
    <source>
        <strain evidence="2">CBS 627.86</strain>
    </source>
</reference>
<evidence type="ECO:0000313" key="3">
    <source>
        <dbReference type="Proteomes" id="UP000799770"/>
    </source>
</evidence>
<evidence type="ECO:0000256" key="1">
    <source>
        <dbReference type="SAM" id="Phobius"/>
    </source>
</evidence>
<protein>
    <submittedName>
        <fullName evidence="2">Uncharacterized protein</fullName>
    </submittedName>
</protein>
<name>A0A6A5ZEQ8_9PLEO</name>
<organism evidence="2 3">
    <name type="scientific">Lophiotrema nucula</name>
    <dbReference type="NCBI Taxonomy" id="690887"/>
    <lineage>
        <taxon>Eukaryota</taxon>
        <taxon>Fungi</taxon>
        <taxon>Dikarya</taxon>
        <taxon>Ascomycota</taxon>
        <taxon>Pezizomycotina</taxon>
        <taxon>Dothideomycetes</taxon>
        <taxon>Pleosporomycetidae</taxon>
        <taxon>Pleosporales</taxon>
        <taxon>Lophiotremataceae</taxon>
        <taxon>Lophiotrema</taxon>
    </lineage>
</organism>
<keyword evidence="1" id="KW-0812">Transmembrane</keyword>
<sequence length="113" mass="12240">MKSAVTFVDVTALDVDLLLLVVNNVIFALEVFTIAVDLALVVMVLEGERKRSRDRRTPVVFSAGVGTPLPGLEGGVVLWDLARLRVREVEDRSYTGVGGYTARVVAKRGRKGG</sequence>
<accession>A0A6A5ZEQ8</accession>
<feature type="transmembrane region" description="Helical" evidence="1">
    <location>
        <begin position="20"/>
        <end position="45"/>
    </location>
</feature>
<evidence type="ECO:0000313" key="2">
    <source>
        <dbReference type="EMBL" id="KAF2117962.1"/>
    </source>
</evidence>
<keyword evidence="1" id="KW-1133">Transmembrane helix</keyword>
<dbReference type="EMBL" id="ML977318">
    <property type="protein sequence ID" value="KAF2117962.1"/>
    <property type="molecule type" value="Genomic_DNA"/>
</dbReference>
<proteinExistence type="predicted"/>
<keyword evidence="3" id="KW-1185">Reference proteome</keyword>
<dbReference type="AlphaFoldDB" id="A0A6A5ZEQ8"/>
<gene>
    <name evidence="2" type="ORF">BDV96DRAFT_597819</name>
</gene>